<dbReference type="Proteomes" id="UP000642673">
    <property type="component" value="Unassembled WGS sequence"/>
</dbReference>
<feature type="signal peptide" evidence="1">
    <location>
        <begin position="1"/>
        <end position="21"/>
    </location>
</feature>
<evidence type="ECO:0000313" key="3">
    <source>
        <dbReference type="EMBL" id="GHB70821.1"/>
    </source>
</evidence>
<name>A0ABQ3F3V8_9ACTN</name>
<reference evidence="4" key="1">
    <citation type="journal article" date="2019" name="Int. J. Syst. Evol. Microbiol.">
        <title>The Global Catalogue of Microorganisms (GCM) 10K type strain sequencing project: providing services to taxonomists for standard genome sequencing and annotation.</title>
        <authorList>
            <consortium name="The Broad Institute Genomics Platform"/>
            <consortium name="The Broad Institute Genome Sequencing Center for Infectious Disease"/>
            <person name="Wu L."/>
            <person name="Ma J."/>
        </authorList>
    </citation>
    <scope>NUCLEOTIDE SEQUENCE [LARGE SCALE GENOMIC DNA]</scope>
    <source>
        <strain evidence="4">JCM 4738</strain>
    </source>
</reference>
<keyword evidence="1" id="KW-0732">Signal</keyword>
<dbReference type="EMBL" id="BMVP01000010">
    <property type="protein sequence ID" value="GHB70821.1"/>
    <property type="molecule type" value="Genomic_DNA"/>
</dbReference>
<keyword evidence="4" id="KW-1185">Reference proteome</keyword>
<evidence type="ECO:0000313" key="4">
    <source>
        <dbReference type="Proteomes" id="UP000642673"/>
    </source>
</evidence>
<dbReference type="PROSITE" id="PS51186">
    <property type="entry name" value="GNAT"/>
    <property type="match status" value="1"/>
</dbReference>
<sequence length="279" mass="29228">MTWTFTTDFAAFVAAAGPAVAARPVENTSLLTAMDALERRGPTAYGPHTPFFGWWTGADGTVSGGLLCTPVRPLLLGAVPAGAVEALGAALAVEPLLAGVDALNVRRRDAVALAGAWGKPSRIEAEARLYRLAGLLAPHPLPQGRSLPATETHLPLLVEWVDAFKRESGEPGSASETTLRDRISYGGMVLWEHAGTPVSMAGFFRPVGSVSRIGPVYTPPELRGRGYAAGVTHAVSEATYAAGATEVLLFADLANPTSNGVYQRLGYTPVEDRVELAAV</sequence>
<dbReference type="InterPro" id="IPR013653">
    <property type="entry name" value="GCN5-like_dom"/>
</dbReference>
<accession>A0ABQ3F3V8</accession>
<evidence type="ECO:0000256" key="1">
    <source>
        <dbReference type="SAM" id="SignalP"/>
    </source>
</evidence>
<dbReference type="InterPro" id="IPR000182">
    <property type="entry name" value="GNAT_dom"/>
</dbReference>
<feature type="domain" description="N-acetyltransferase" evidence="2">
    <location>
        <begin position="144"/>
        <end position="279"/>
    </location>
</feature>
<dbReference type="RefSeq" id="WP_190186136.1">
    <property type="nucleotide sequence ID" value="NZ_BMVP01000010.1"/>
</dbReference>
<dbReference type="Pfam" id="PF08445">
    <property type="entry name" value="FR47"/>
    <property type="match status" value="1"/>
</dbReference>
<protein>
    <submittedName>
        <fullName evidence="3">N-acetyltransferase</fullName>
    </submittedName>
</protein>
<dbReference type="SUPFAM" id="SSF55729">
    <property type="entry name" value="Acyl-CoA N-acyltransferases (Nat)"/>
    <property type="match status" value="1"/>
</dbReference>
<organism evidence="3 4">
    <name type="scientific">Streptomyces cirratus</name>
    <dbReference type="NCBI Taxonomy" id="68187"/>
    <lineage>
        <taxon>Bacteria</taxon>
        <taxon>Bacillati</taxon>
        <taxon>Actinomycetota</taxon>
        <taxon>Actinomycetes</taxon>
        <taxon>Kitasatosporales</taxon>
        <taxon>Streptomycetaceae</taxon>
        <taxon>Streptomyces</taxon>
    </lineage>
</organism>
<proteinExistence type="predicted"/>
<evidence type="ECO:0000259" key="2">
    <source>
        <dbReference type="PROSITE" id="PS51186"/>
    </source>
</evidence>
<gene>
    <name evidence="3" type="ORF">GCM10010347_46240</name>
</gene>
<feature type="chain" id="PRO_5046023576" evidence="1">
    <location>
        <begin position="22"/>
        <end position="279"/>
    </location>
</feature>
<dbReference type="Gene3D" id="3.40.630.30">
    <property type="match status" value="1"/>
</dbReference>
<comment type="caution">
    <text evidence="3">The sequence shown here is derived from an EMBL/GenBank/DDBJ whole genome shotgun (WGS) entry which is preliminary data.</text>
</comment>
<dbReference type="InterPro" id="IPR016181">
    <property type="entry name" value="Acyl_CoA_acyltransferase"/>
</dbReference>